<feature type="region of interest" description="Disordered" evidence="1">
    <location>
        <begin position="1"/>
        <end position="60"/>
    </location>
</feature>
<dbReference type="OrthoDB" id="10250354at2759"/>
<gene>
    <name evidence="3" type="ORF">BJ212DRAFT_927819</name>
</gene>
<dbReference type="PROSITE" id="PS50076">
    <property type="entry name" value="DNAJ_2"/>
    <property type="match status" value="1"/>
</dbReference>
<dbReference type="AlphaFoldDB" id="A0A9P7JH63"/>
<dbReference type="InterPro" id="IPR001623">
    <property type="entry name" value="DnaJ_domain"/>
</dbReference>
<name>A0A9P7JH63_9AGAM</name>
<accession>A0A9P7JH63</accession>
<evidence type="ECO:0000256" key="1">
    <source>
        <dbReference type="SAM" id="MobiDB-lite"/>
    </source>
</evidence>
<dbReference type="RefSeq" id="XP_041196616.1">
    <property type="nucleotide sequence ID" value="XM_041344366.1"/>
</dbReference>
<keyword evidence="4" id="KW-1185">Reference proteome</keyword>
<evidence type="ECO:0000313" key="4">
    <source>
        <dbReference type="Proteomes" id="UP000807769"/>
    </source>
</evidence>
<dbReference type="PRINTS" id="PR00625">
    <property type="entry name" value="JDOMAIN"/>
</dbReference>
<evidence type="ECO:0000313" key="3">
    <source>
        <dbReference type="EMBL" id="KAG1821876.1"/>
    </source>
</evidence>
<protein>
    <submittedName>
        <fullName evidence="3">DnaJ domain-containing protein</fullName>
    </submittedName>
</protein>
<dbReference type="EMBL" id="JABBWG010000006">
    <property type="protein sequence ID" value="KAG1821876.1"/>
    <property type="molecule type" value="Genomic_DNA"/>
</dbReference>
<feature type="domain" description="J" evidence="2">
    <location>
        <begin position="6"/>
        <end position="64"/>
    </location>
</feature>
<dbReference type="InterPro" id="IPR036869">
    <property type="entry name" value="J_dom_sf"/>
</dbReference>
<dbReference type="Gene3D" id="1.10.287.110">
    <property type="entry name" value="DnaJ domain"/>
    <property type="match status" value="1"/>
</dbReference>
<dbReference type="Pfam" id="PF00226">
    <property type="entry name" value="DnaJ"/>
    <property type="match status" value="1"/>
</dbReference>
<organism evidence="3 4">
    <name type="scientific">Suillus subaureus</name>
    <dbReference type="NCBI Taxonomy" id="48587"/>
    <lineage>
        <taxon>Eukaryota</taxon>
        <taxon>Fungi</taxon>
        <taxon>Dikarya</taxon>
        <taxon>Basidiomycota</taxon>
        <taxon>Agaricomycotina</taxon>
        <taxon>Agaricomycetes</taxon>
        <taxon>Agaricomycetidae</taxon>
        <taxon>Boletales</taxon>
        <taxon>Suillineae</taxon>
        <taxon>Suillaceae</taxon>
        <taxon>Suillus</taxon>
    </lineage>
</organism>
<proteinExistence type="predicted"/>
<dbReference type="GeneID" id="64638382"/>
<dbReference type="CDD" id="cd06257">
    <property type="entry name" value="DnaJ"/>
    <property type="match status" value="1"/>
</dbReference>
<dbReference type="PANTHER" id="PTHR45006">
    <property type="entry name" value="DNAJ-LIKE PROTEIN 1"/>
    <property type="match status" value="1"/>
</dbReference>
<dbReference type="SUPFAM" id="SSF46565">
    <property type="entry name" value="Chaperone J-domain"/>
    <property type="match status" value="1"/>
</dbReference>
<dbReference type="SMART" id="SM00271">
    <property type="entry name" value="DnaJ"/>
    <property type="match status" value="1"/>
</dbReference>
<dbReference type="Proteomes" id="UP000807769">
    <property type="component" value="Unassembled WGS sequence"/>
</dbReference>
<comment type="caution">
    <text evidence="3">The sequence shown here is derived from an EMBL/GenBank/DDBJ whole genome shotgun (WGS) entry which is preliminary data.</text>
</comment>
<sequence length="93" mass="10376">MPVDTELYDLLGVPPSASEDDIKKAYRKKAKEHHPDKNPNDPQAAQKFQEMAAASVPSLVSPNSPDGHAYLLAMRSSVIQRAEHYTTKMVWLD</sequence>
<dbReference type="InterPro" id="IPR052814">
    <property type="entry name" value="Peroxisomal_DnaJ"/>
</dbReference>
<dbReference type="GO" id="GO:0005829">
    <property type="term" value="C:cytosol"/>
    <property type="evidence" value="ECO:0007669"/>
    <property type="project" value="TreeGrafter"/>
</dbReference>
<dbReference type="GO" id="GO:0016558">
    <property type="term" value="P:protein import into peroxisome matrix"/>
    <property type="evidence" value="ECO:0007669"/>
    <property type="project" value="TreeGrafter"/>
</dbReference>
<evidence type="ECO:0000259" key="2">
    <source>
        <dbReference type="PROSITE" id="PS50076"/>
    </source>
</evidence>
<reference evidence="3" key="1">
    <citation type="journal article" date="2020" name="New Phytol.">
        <title>Comparative genomics reveals dynamic genome evolution in host specialist ectomycorrhizal fungi.</title>
        <authorList>
            <person name="Lofgren L.A."/>
            <person name="Nguyen N.H."/>
            <person name="Vilgalys R."/>
            <person name="Ruytinx J."/>
            <person name="Liao H.L."/>
            <person name="Branco S."/>
            <person name="Kuo A."/>
            <person name="LaButti K."/>
            <person name="Lipzen A."/>
            <person name="Andreopoulos W."/>
            <person name="Pangilinan J."/>
            <person name="Riley R."/>
            <person name="Hundley H."/>
            <person name="Na H."/>
            <person name="Barry K."/>
            <person name="Grigoriev I.V."/>
            <person name="Stajich J.E."/>
            <person name="Kennedy P.G."/>
        </authorList>
    </citation>
    <scope>NUCLEOTIDE SEQUENCE</scope>
    <source>
        <strain evidence="3">MN1</strain>
    </source>
</reference>
<dbReference type="PANTHER" id="PTHR45006:SF1">
    <property type="entry name" value="DNAJ-LIKE PROTEIN 1"/>
    <property type="match status" value="1"/>
</dbReference>